<keyword evidence="4" id="KW-1185">Reference proteome</keyword>
<feature type="transmembrane region" description="Helical" evidence="2">
    <location>
        <begin position="65"/>
        <end position="89"/>
    </location>
</feature>
<evidence type="ECO:0000313" key="4">
    <source>
        <dbReference type="Proteomes" id="UP001583177"/>
    </source>
</evidence>
<evidence type="ECO:0000256" key="2">
    <source>
        <dbReference type="SAM" id="Phobius"/>
    </source>
</evidence>
<gene>
    <name evidence="3" type="ORF">Daus18300_000907</name>
</gene>
<name>A0ABR3Y276_9PEZI</name>
<reference evidence="3 4" key="1">
    <citation type="journal article" date="2024" name="IMA Fungus">
        <title>IMA Genome - F19 : A genome assembly and annotation guide to empower mycologists, including annotated draft genome sequences of Ceratocystis pirilliformis, Diaporthe australafricana, Fusarium ophioides, Paecilomyces lecythidis, and Sporothrix stenoceras.</title>
        <authorList>
            <person name="Aylward J."/>
            <person name="Wilson A.M."/>
            <person name="Visagie C.M."/>
            <person name="Spraker J."/>
            <person name="Barnes I."/>
            <person name="Buitendag C."/>
            <person name="Ceriani C."/>
            <person name="Del Mar Angel L."/>
            <person name="du Plessis D."/>
            <person name="Fuchs T."/>
            <person name="Gasser K."/>
            <person name="Kramer D."/>
            <person name="Li W."/>
            <person name="Munsamy K."/>
            <person name="Piso A."/>
            <person name="Price J.L."/>
            <person name="Sonnekus B."/>
            <person name="Thomas C."/>
            <person name="van der Nest A."/>
            <person name="van Dijk A."/>
            <person name="van Heerden A."/>
            <person name="van Vuuren N."/>
            <person name="Yilmaz N."/>
            <person name="Duong T.A."/>
            <person name="van der Merwe N.A."/>
            <person name="Wingfield M.J."/>
            <person name="Wingfield B.D."/>
        </authorList>
    </citation>
    <scope>NUCLEOTIDE SEQUENCE [LARGE SCALE GENOMIC DNA]</scope>
    <source>
        <strain evidence="3 4">CMW 18300</strain>
    </source>
</reference>
<sequence length="321" mass="35274">MATLQLKTPPKNNHHRFVPDRQDARPQFEMSTETTRTVLQSTAASTTLGEPHGADSNNQIVELPAGTIVAIIFSGLILTFILTGVYVYASARHKSRRDQRSTLGRRGHLDDDIEMQTPGHNRESMLDQESERQRQRQSQYQHHDRYRHQHRHPYHFDGAGMGYDDEDGMEARIEVGTARVAHFKLIPAGTVSITNIGRTKDPVSLKSSQSVRDVVSLPDLAWAESLTTGGGRRPGVAPFAAAAAPPSPPPPRAAASRATSISSKTISTSSKKTTSTSSKEREPSKKLQERTESRRAVKRKAIKEWCARGSGGSLGPYSGAY</sequence>
<feature type="compositionally biased region" description="Basic and acidic residues" evidence="1">
    <location>
        <begin position="120"/>
        <end position="134"/>
    </location>
</feature>
<evidence type="ECO:0000256" key="1">
    <source>
        <dbReference type="SAM" id="MobiDB-lite"/>
    </source>
</evidence>
<keyword evidence="2" id="KW-0812">Transmembrane</keyword>
<proteinExistence type="predicted"/>
<feature type="compositionally biased region" description="Low complexity" evidence="1">
    <location>
        <begin position="253"/>
        <end position="277"/>
    </location>
</feature>
<accession>A0ABR3Y276</accession>
<organism evidence="3 4">
    <name type="scientific">Diaporthe australafricana</name>
    <dbReference type="NCBI Taxonomy" id="127596"/>
    <lineage>
        <taxon>Eukaryota</taxon>
        <taxon>Fungi</taxon>
        <taxon>Dikarya</taxon>
        <taxon>Ascomycota</taxon>
        <taxon>Pezizomycotina</taxon>
        <taxon>Sordariomycetes</taxon>
        <taxon>Sordariomycetidae</taxon>
        <taxon>Diaporthales</taxon>
        <taxon>Diaporthaceae</taxon>
        <taxon>Diaporthe</taxon>
    </lineage>
</organism>
<dbReference type="EMBL" id="JAWRVE010000005">
    <property type="protein sequence ID" value="KAL1881854.1"/>
    <property type="molecule type" value="Genomic_DNA"/>
</dbReference>
<keyword evidence="2" id="KW-0472">Membrane</keyword>
<evidence type="ECO:0000313" key="3">
    <source>
        <dbReference type="EMBL" id="KAL1881854.1"/>
    </source>
</evidence>
<comment type="caution">
    <text evidence="3">The sequence shown here is derived from an EMBL/GenBank/DDBJ whole genome shotgun (WGS) entry which is preliminary data.</text>
</comment>
<dbReference type="Proteomes" id="UP001583177">
    <property type="component" value="Unassembled WGS sequence"/>
</dbReference>
<feature type="region of interest" description="Disordered" evidence="1">
    <location>
        <begin position="226"/>
        <end position="321"/>
    </location>
</feature>
<feature type="region of interest" description="Disordered" evidence="1">
    <location>
        <begin position="93"/>
        <end position="149"/>
    </location>
</feature>
<protein>
    <submittedName>
        <fullName evidence="3">Uncharacterized protein</fullName>
    </submittedName>
</protein>
<keyword evidence="2" id="KW-1133">Transmembrane helix</keyword>
<feature type="region of interest" description="Disordered" evidence="1">
    <location>
        <begin position="1"/>
        <end position="29"/>
    </location>
</feature>
<feature type="compositionally biased region" description="Basic and acidic residues" evidence="1">
    <location>
        <begin position="278"/>
        <end position="295"/>
    </location>
</feature>
<feature type="compositionally biased region" description="Basic and acidic residues" evidence="1">
    <location>
        <begin position="17"/>
        <end position="26"/>
    </location>
</feature>